<dbReference type="InterPro" id="IPR052035">
    <property type="entry name" value="ZnF_BED_domain_contain"/>
</dbReference>
<proteinExistence type="predicted"/>
<keyword evidence="2" id="KW-1185">Reference proteome</keyword>
<sequence>MCITAHWIDNEWIMHKRIINFCPISSHRGEDMANEIIKCLCDWGLDKIFTITVDNASSNDVTVKELSKIFTKREINFMNGEHFHVRCMAHILILIVQDGFKVPVVSIEWVRKAVKYIRLSPARWLLSLKMHFSNYVARDIGLLHYFQFVEDEDGSVVGALLSVDWDNLALHFK</sequence>
<dbReference type="EMBL" id="JAIVGD010000013">
    <property type="protein sequence ID" value="KAH0761723.1"/>
    <property type="molecule type" value="Genomic_DNA"/>
</dbReference>
<dbReference type="SUPFAM" id="SSF53098">
    <property type="entry name" value="Ribonuclease H-like"/>
    <property type="match status" value="1"/>
</dbReference>
<dbReference type="InterPro" id="IPR012337">
    <property type="entry name" value="RNaseH-like_sf"/>
</dbReference>
<comment type="caution">
    <text evidence="1">The sequence shown here is derived from an EMBL/GenBank/DDBJ whole genome shotgun (WGS) entry which is preliminary data.</text>
</comment>
<protein>
    <recommendedName>
        <fullName evidence="3">Transposase</fullName>
    </recommendedName>
</protein>
<evidence type="ECO:0000313" key="1">
    <source>
        <dbReference type="EMBL" id="KAH0761723.1"/>
    </source>
</evidence>
<evidence type="ECO:0000313" key="2">
    <source>
        <dbReference type="Proteomes" id="UP000826656"/>
    </source>
</evidence>
<evidence type="ECO:0008006" key="3">
    <source>
        <dbReference type="Google" id="ProtNLM"/>
    </source>
</evidence>
<accession>A0ABQ7VEE3</accession>
<dbReference type="Proteomes" id="UP000826656">
    <property type="component" value="Unassembled WGS sequence"/>
</dbReference>
<dbReference type="PANTHER" id="PTHR46481">
    <property type="entry name" value="ZINC FINGER BED DOMAIN-CONTAINING PROTEIN 4"/>
    <property type="match status" value="1"/>
</dbReference>
<dbReference type="PANTHER" id="PTHR46481:SF7">
    <property type="entry name" value="ZINC FINGER BED DOMAIN-CONTAINING PROTEIN RICESLEEPER 2-LIKE"/>
    <property type="match status" value="1"/>
</dbReference>
<gene>
    <name evidence="1" type="ORF">KY290_017796</name>
</gene>
<name>A0ABQ7VEE3_SOLTU</name>
<reference evidence="1 2" key="1">
    <citation type="journal article" date="2021" name="bioRxiv">
        <title>Chromosome-scale and haplotype-resolved genome assembly of a tetraploid potato cultivar.</title>
        <authorList>
            <person name="Sun H."/>
            <person name="Jiao W.-B."/>
            <person name="Krause K."/>
            <person name="Campoy J.A."/>
            <person name="Goel M."/>
            <person name="Folz-Donahue K."/>
            <person name="Kukat C."/>
            <person name="Huettel B."/>
            <person name="Schneeberger K."/>
        </authorList>
    </citation>
    <scope>NUCLEOTIDE SEQUENCE [LARGE SCALE GENOMIC DNA]</scope>
    <source>
        <strain evidence="1">SolTubOtavaFocal</strain>
        <tissue evidence="1">Leaves</tissue>
    </source>
</reference>
<organism evidence="1 2">
    <name type="scientific">Solanum tuberosum</name>
    <name type="common">Potato</name>
    <dbReference type="NCBI Taxonomy" id="4113"/>
    <lineage>
        <taxon>Eukaryota</taxon>
        <taxon>Viridiplantae</taxon>
        <taxon>Streptophyta</taxon>
        <taxon>Embryophyta</taxon>
        <taxon>Tracheophyta</taxon>
        <taxon>Spermatophyta</taxon>
        <taxon>Magnoliopsida</taxon>
        <taxon>eudicotyledons</taxon>
        <taxon>Gunneridae</taxon>
        <taxon>Pentapetalae</taxon>
        <taxon>asterids</taxon>
        <taxon>lamiids</taxon>
        <taxon>Solanales</taxon>
        <taxon>Solanaceae</taxon>
        <taxon>Solanoideae</taxon>
        <taxon>Solaneae</taxon>
        <taxon>Solanum</taxon>
    </lineage>
</organism>